<dbReference type="Proteomes" id="UP000023351">
    <property type="component" value="Unassembled WGS sequence"/>
</dbReference>
<dbReference type="EMBL" id="JAOJ01000002">
    <property type="protein sequence ID" value="EUA70316.1"/>
    <property type="molecule type" value="Genomic_DNA"/>
</dbReference>
<evidence type="ECO:0000256" key="1">
    <source>
        <dbReference type="SAM" id="MobiDB-lite"/>
    </source>
</evidence>
<dbReference type="PATRIC" id="fig|1299321.3.peg.3202"/>
<organism evidence="2 3">
    <name type="scientific">Mycobacteroides abscessus subsp. bolletii 1513</name>
    <dbReference type="NCBI Taxonomy" id="1299321"/>
    <lineage>
        <taxon>Bacteria</taxon>
        <taxon>Bacillati</taxon>
        <taxon>Actinomycetota</taxon>
        <taxon>Actinomycetes</taxon>
        <taxon>Mycobacteriales</taxon>
        <taxon>Mycobacteriaceae</taxon>
        <taxon>Mycobacteroides</taxon>
        <taxon>Mycobacteroides abscessus</taxon>
    </lineage>
</organism>
<evidence type="ECO:0000313" key="3">
    <source>
        <dbReference type="Proteomes" id="UP000023351"/>
    </source>
</evidence>
<sequence>MVARDGRLERRYRRNESPPHELSRHADRGAQLLGAGIREAVARTGISCG</sequence>
<name>X8DQL0_9MYCO</name>
<comment type="caution">
    <text evidence="2">The sequence shown here is derived from an EMBL/GenBank/DDBJ whole genome shotgun (WGS) entry which is preliminary data.</text>
</comment>
<feature type="region of interest" description="Disordered" evidence="1">
    <location>
        <begin position="1"/>
        <end position="28"/>
    </location>
</feature>
<proteinExistence type="predicted"/>
<dbReference type="AlphaFoldDB" id="X8DQL0"/>
<gene>
    <name evidence="2" type="ORF">I540_3331</name>
</gene>
<evidence type="ECO:0000313" key="2">
    <source>
        <dbReference type="EMBL" id="EUA70316.1"/>
    </source>
</evidence>
<accession>X8DQL0</accession>
<reference evidence="2 3" key="1">
    <citation type="submission" date="2013-12" db="EMBL/GenBank/DDBJ databases">
        <authorList>
            <person name="Zelazny A."/>
            <person name="Olivier K."/>
            <person name="Holland S."/>
            <person name="Lenaerts A."/>
            <person name="Ordway D."/>
            <person name="DeGroote M.A."/>
            <person name="Parker T."/>
            <person name="Sizemore C."/>
            <person name="Tallon L.J."/>
            <person name="Sadzewicz L.K."/>
            <person name="Sengamalay N."/>
            <person name="Fraser C.M."/>
            <person name="Hine E."/>
            <person name="Shefchek K.A."/>
            <person name="Das S.P."/>
            <person name="Tettelin H."/>
        </authorList>
    </citation>
    <scope>NUCLEOTIDE SEQUENCE [LARGE SCALE GENOMIC DNA]</scope>
    <source>
        <strain evidence="2 3">1513</strain>
    </source>
</reference>
<protein>
    <submittedName>
        <fullName evidence="2">Uncharacterized protein</fullName>
    </submittedName>
</protein>